<keyword evidence="6" id="KW-1185">Reference proteome</keyword>
<evidence type="ECO:0000256" key="3">
    <source>
        <dbReference type="SAM" id="MobiDB-lite"/>
    </source>
</evidence>
<gene>
    <name evidence="5" type="ORF">FF38_08601</name>
</gene>
<feature type="coiled-coil region" evidence="2">
    <location>
        <begin position="253"/>
        <end position="280"/>
    </location>
</feature>
<dbReference type="GO" id="GO:0005737">
    <property type="term" value="C:cytoplasm"/>
    <property type="evidence" value="ECO:0007669"/>
    <property type="project" value="TreeGrafter"/>
</dbReference>
<evidence type="ECO:0000259" key="4">
    <source>
        <dbReference type="PROSITE" id="PS50211"/>
    </source>
</evidence>
<dbReference type="PROSITE" id="PS50211">
    <property type="entry name" value="DENN"/>
    <property type="match status" value="1"/>
</dbReference>
<dbReference type="OrthoDB" id="26278at2759"/>
<dbReference type="Proteomes" id="UP000037069">
    <property type="component" value="Unassembled WGS sequence"/>
</dbReference>
<dbReference type="Pfam" id="PF09794">
    <property type="entry name" value="Avl9"/>
    <property type="match status" value="1"/>
</dbReference>
<evidence type="ECO:0000256" key="1">
    <source>
        <dbReference type="ARBA" id="ARBA00038178"/>
    </source>
</evidence>
<feature type="domain" description="UDENN" evidence="4">
    <location>
        <begin position="11"/>
        <end position="539"/>
    </location>
</feature>
<keyword evidence="2" id="KW-0175">Coiled coil</keyword>
<sequence>MDSAENKPPILHILVVGFHHKLGCQVEFSYPPLVKGTTGKNECPSGWKYLSTLALPDGSHNFTEDTVFFNLPSLTDPTESVYGVSCYRQIPVERLKIRTADVTRSTVQKSVCCLARLPIYGYIEVKLALIADAFFETGDFSSTDLLVKAYQQLNACLLSDESRRPLRHFHVGLSLREIVLQWRHKTLQLFKLFLLQRRVVCFGSPVRNMCALILGISSLIPRLLEKGFQEVACVRTSRPLSPMPDYTESLIKADDCKEGIETAFEEKEDLKTEKEEHILTSDIDSCATAAVGGGGDSVDNTSCSIMSATTESIKSNNSDSSSTPTGKDAEASDASSMTNVSVEVGGSKRLERSNSFTRQPSEDTSSIATLTALTMVNPDEYRAPISIFASGNLCLPYLSLPYMDLLTDPSVLSYVIGTSNVLFQQKHHLSEVLVDIENGNLDIRDSELRKQLVLTTEDLRFMDFLLKHVHAPKEDAEGSEHWIRNQFQGYTLALLRTTVATDATSKDADHFNINFMNAFQKTQCFQEWFDVKPDTEFFEQLPAGHPFSGTLSVADMKLKLAQTMQNSESGRKINQAVNNTSRAVGGAISQAKGAFSYWWSSITTTPNNSASPSLDSGNATEAITTRGQEISVTFQNNSNEDKIEVGISVHTEEGVVYKKINENESNQSTPINKATNNSQEEKLIDSAEELMEENQLDKIKPNMNTNENQTINPETEPRRGIVEIGKEAEVLDKEDNKQNEHLNNCGAIEANDTTAATNTTTCTNGAIFIV</sequence>
<dbReference type="InterPro" id="IPR051731">
    <property type="entry name" value="DENND11/AVL9_GEFs"/>
</dbReference>
<protein>
    <recommendedName>
        <fullName evidence="4">UDENN domain-containing protein</fullName>
    </recommendedName>
</protein>
<comment type="caution">
    <text evidence="5">The sequence shown here is derived from an EMBL/GenBank/DDBJ whole genome shotgun (WGS) entry which is preliminary data.</text>
</comment>
<dbReference type="InterPro" id="IPR018307">
    <property type="entry name" value="ABL9/DENND6_dom"/>
</dbReference>
<feature type="region of interest" description="Disordered" evidence="3">
    <location>
        <begin position="311"/>
        <end position="363"/>
    </location>
</feature>
<reference evidence="5 6" key="1">
    <citation type="journal article" date="2015" name="Nat. Commun.">
        <title>Lucilia cuprina genome unlocks parasitic fly biology to underpin future interventions.</title>
        <authorList>
            <person name="Anstead C.A."/>
            <person name="Korhonen P.K."/>
            <person name="Young N.D."/>
            <person name="Hall R.S."/>
            <person name="Jex A.R."/>
            <person name="Murali S.C."/>
            <person name="Hughes D.S."/>
            <person name="Lee S.F."/>
            <person name="Perry T."/>
            <person name="Stroehlein A.J."/>
            <person name="Ansell B.R."/>
            <person name="Breugelmans B."/>
            <person name="Hofmann A."/>
            <person name="Qu J."/>
            <person name="Dugan S."/>
            <person name="Lee S.L."/>
            <person name="Chao H."/>
            <person name="Dinh H."/>
            <person name="Han Y."/>
            <person name="Doddapaneni H.V."/>
            <person name="Worley K.C."/>
            <person name="Muzny D.M."/>
            <person name="Ioannidis P."/>
            <person name="Waterhouse R.M."/>
            <person name="Zdobnov E.M."/>
            <person name="James P.J."/>
            <person name="Bagnall N.H."/>
            <person name="Kotze A.C."/>
            <person name="Gibbs R.A."/>
            <person name="Richards S."/>
            <person name="Batterham P."/>
            <person name="Gasser R.B."/>
        </authorList>
    </citation>
    <scope>NUCLEOTIDE SEQUENCE [LARGE SCALE GENOMIC DNA]</scope>
    <source>
        <strain evidence="5 6">LS</strain>
        <tissue evidence="5">Full body</tissue>
    </source>
</reference>
<evidence type="ECO:0000256" key="2">
    <source>
        <dbReference type="SAM" id="Coils"/>
    </source>
</evidence>
<evidence type="ECO:0000313" key="6">
    <source>
        <dbReference type="Proteomes" id="UP000037069"/>
    </source>
</evidence>
<evidence type="ECO:0000313" key="5">
    <source>
        <dbReference type="EMBL" id="KNC26474.1"/>
    </source>
</evidence>
<dbReference type="InterPro" id="IPR037516">
    <property type="entry name" value="Tripartite_DENN"/>
</dbReference>
<dbReference type="EMBL" id="JRES01000984">
    <property type="protein sequence ID" value="KNC26474.1"/>
    <property type="molecule type" value="Genomic_DNA"/>
</dbReference>
<comment type="similarity">
    <text evidence="1">Belongs to the AVL9 family.</text>
</comment>
<feature type="compositionally biased region" description="Polar residues" evidence="3">
    <location>
        <begin position="353"/>
        <end position="363"/>
    </location>
</feature>
<organism evidence="5 6">
    <name type="scientific">Lucilia cuprina</name>
    <name type="common">Green bottle fly</name>
    <name type="synonym">Australian sheep blowfly</name>
    <dbReference type="NCBI Taxonomy" id="7375"/>
    <lineage>
        <taxon>Eukaryota</taxon>
        <taxon>Metazoa</taxon>
        <taxon>Ecdysozoa</taxon>
        <taxon>Arthropoda</taxon>
        <taxon>Hexapoda</taxon>
        <taxon>Insecta</taxon>
        <taxon>Pterygota</taxon>
        <taxon>Neoptera</taxon>
        <taxon>Endopterygota</taxon>
        <taxon>Diptera</taxon>
        <taxon>Brachycera</taxon>
        <taxon>Muscomorpha</taxon>
        <taxon>Oestroidea</taxon>
        <taxon>Calliphoridae</taxon>
        <taxon>Luciliinae</taxon>
        <taxon>Lucilia</taxon>
    </lineage>
</organism>
<dbReference type="OMA" id="IRTQFRV"/>
<dbReference type="PANTHER" id="PTHR31017">
    <property type="entry name" value="LATE SECRETORY PATHWAY PROTEIN AVL9-RELATED"/>
    <property type="match status" value="1"/>
</dbReference>
<dbReference type="AlphaFoldDB" id="A0A0L0C4V4"/>
<name>A0A0L0C4V4_LUCCU</name>
<dbReference type="PANTHER" id="PTHR31017:SF1">
    <property type="entry name" value="LATE SECRETORY PATHWAY PROTEIN AVL9 HOMOLOG"/>
    <property type="match status" value="1"/>
</dbReference>
<feature type="compositionally biased region" description="Low complexity" evidence="3">
    <location>
        <begin position="312"/>
        <end position="322"/>
    </location>
</feature>
<proteinExistence type="inferred from homology"/>
<accession>A0A0L0C4V4</accession>